<reference evidence="1 2" key="1">
    <citation type="journal article" date="2019" name="Sci. Rep.">
        <title>A high-quality genome of Eragrostis curvula grass provides insights into Poaceae evolution and supports new strategies to enhance forage quality.</title>
        <authorList>
            <person name="Carballo J."/>
            <person name="Santos B.A.C.M."/>
            <person name="Zappacosta D."/>
            <person name="Garbus I."/>
            <person name="Selva J.P."/>
            <person name="Gallo C.A."/>
            <person name="Diaz A."/>
            <person name="Albertini E."/>
            <person name="Caccamo M."/>
            <person name="Echenique V."/>
        </authorList>
    </citation>
    <scope>NUCLEOTIDE SEQUENCE [LARGE SCALE GENOMIC DNA]</scope>
    <source>
        <strain evidence="2">cv. Victoria</strain>
        <tissue evidence="1">Leaf</tissue>
    </source>
</reference>
<dbReference type="Gramene" id="TVT98899">
    <property type="protein sequence ID" value="TVT98899"/>
    <property type="gene ID" value="EJB05_55766"/>
</dbReference>
<keyword evidence="2" id="KW-1185">Reference proteome</keyword>
<gene>
    <name evidence="1" type="ORF">EJB05_55766</name>
</gene>
<protein>
    <submittedName>
        <fullName evidence="1">Uncharacterized protein</fullName>
    </submittedName>
</protein>
<dbReference type="Proteomes" id="UP000324897">
    <property type="component" value="Unassembled WGS sequence"/>
</dbReference>
<dbReference type="EMBL" id="RWGY01000787">
    <property type="protein sequence ID" value="TVT98899.1"/>
    <property type="molecule type" value="Genomic_DNA"/>
</dbReference>
<dbReference type="AlphaFoldDB" id="A0A5J9SID0"/>
<sequence>MGPQPCRSCVPAEIALDEDSNQKWGHAAASKHVFQVQGWSVGHTGDELDRPWAKEHGKAV</sequence>
<name>A0A5J9SID0_9POAL</name>
<proteinExistence type="predicted"/>
<accession>A0A5J9SID0</accession>
<evidence type="ECO:0000313" key="1">
    <source>
        <dbReference type="EMBL" id="TVT98899.1"/>
    </source>
</evidence>
<feature type="non-terminal residue" evidence="1">
    <location>
        <position position="1"/>
    </location>
</feature>
<comment type="caution">
    <text evidence="1">The sequence shown here is derived from an EMBL/GenBank/DDBJ whole genome shotgun (WGS) entry which is preliminary data.</text>
</comment>
<organism evidence="1 2">
    <name type="scientific">Eragrostis curvula</name>
    <name type="common">weeping love grass</name>
    <dbReference type="NCBI Taxonomy" id="38414"/>
    <lineage>
        <taxon>Eukaryota</taxon>
        <taxon>Viridiplantae</taxon>
        <taxon>Streptophyta</taxon>
        <taxon>Embryophyta</taxon>
        <taxon>Tracheophyta</taxon>
        <taxon>Spermatophyta</taxon>
        <taxon>Magnoliopsida</taxon>
        <taxon>Liliopsida</taxon>
        <taxon>Poales</taxon>
        <taxon>Poaceae</taxon>
        <taxon>PACMAD clade</taxon>
        <taxon>Chloridoideae</taxon>
        <taxon>Eragrostideae</taxon>
        <taxon>Eragrostidinae</taxon>
        <taxon>Eragrostis</taxon>
    </lineage>
</organism>
<evidence type="ECO:0000313" key="2">
    <source>
        <dbReference type="Proteomes" id="UP000324897"/>
    </source>
</evidence>